<feature type="chain" id="PRO_5002205711" evidence="2">
    <location>
        <begin position="19"/>
        <end position="140"/>
    </location>
</feature>
<name>A0A0C9XAF9_9AGAR</name>
<keyword evidence="4" id="KW-1185">Reference proteome</keyword>
<keyword evidence="1" id="KW-1133">Transmembrane helix</keyword>
<reference evidence="3 4" key="1">
    <citation type="submission" date="2014-04" db="EMBL/GenBank/DDBJ databases">
        <authorList>
            <consortium name="DOE Joint Genome Institute"/>
            <person name="Kuo A."/>
            <person name="Kohler A."/>
            <person name="Nagy L.G."/>
            <person name="Floudas D."/>
            <person name="Copeland A."/>
            <person name="Barry K.W."/>
            <person name="Cichocki N."/>
            <person name="Veneault-Fourrey C."/>
            <person name="LaButti K."/>
            <person name="Lindquist E.A."/>
            <person name="Lipzen A."/>
            <person name="Lundell T."/>
            <person name="Morin E."/>
            <person name="Murat C."/>
            <person name="Sun H."/>
            <person name="Tunlid A."/>
            <person name="Henrissat B."/>
            <person name="Grigoriev I.V."/>
            <person name="Hibbett D.S."/>
            <person name="Martin F."/>
            <person name="Nordberg H.P."/>
            <person name="Cantor M.N."/>
            <person name="Hua S.X."/>
        </authorList>
    </citation>
    <scope>NUCLEOTIDE SEQUENCE [LARGE SCALE GENOMIC DNA]</scope>
    <source>
        <strain evidence="3 4">LaAM-08-1</strain>
    </source>
</reference>
<reference evidence="4" key="2">
    <citation type="submission" date="2015-01" db="EMBL/GenBank/DDBJ databases">
        <title>Evolutionary Origins and Diversification of the Mycorrhizal Mutualists.</title>
        <authorList>
            <consortium name="DOE Joint Genome Institute"/>
            <consortium name="Mycorrhizal Genomics Consortium"/>
            <person name="Kohler A."/>
            <person name="Kuo A."/>
            <person name="Nagy L.G."/>
            <person name="Floudas D."/>
            <person name="Copeland A."/>
            <person name="Barry K.W."/>
            <person name="Cichocki N."/>
            <person name="Veneault-Fourrey C."/>
            <person name="LaButti K."/>
            <person name="Lindquist E.A."/>
            <person name="Lipzen A."/>
            <person name="Lundell T."/>
            <person name="Morin E."/>
            <person name="Murat C."/>
            <person name="Riley R."/>
            <person name="Ohm R."/>
            <person name="Sun H."/>
            <person name="Tunlid A."/>
            <person name="Henrissat B."/>
            <person name="Grigoriev I.V."/>
            <person name="Hibbett D.S."/>
            <person name="Martin F."/>
        </authorList>
    </citation>
    <scope>NUCLEOTIDE SEQUENCE [LARGE SCALE GENOMIC DNA]</scope>
    <source>
        <strain evidence="4">LaAM-08-1</strain>
    </source>
</reference>
<dbReference type="Proteomes" id="UP000054477">
    <property type="component" value="Unassembled WGS sequence"/>
</dbReference>
<keyword evidence="1" id="KW-0472">Membrane</keyword>
<evidence type="ECO:0000313" key="3">
    <source>
        <dbReference type="EMBL" id="KIJ93262.1"/>
    </source>
</evidence>
<proteinExistence type="predicted"/>
<feature type="non-terminal residue" evidence="3">
    <location>
        <position position="1"/>
    </location>
</feature>
<evidence type="ECO:0000313" key="4">
    <source>
        <dbReference type="Proteomes" id="UP000054477"/>
    </source>
</evidence>
<dbReference type="EMBL" id="KN838854">
    <property type="protein sequence ID" value="KIJ93262.1"/>
    <property type="molecule type" value="Genomic_DNA"/>
</dbReference>
<dbReference type="HOGENOM" id="CLU_124230_0_0_1"/>
<evidence type="ECO:0000256" key="2">
    <source>
        <dbReference type="SAM" id="SignalP"/>
    </source>
</evidence>
<sequence>PLFMKLVIIIAFMPFVSASPTTQLFPDILFRDFSAFVELTFGFKISLATVLLLLFTMTENPELLNLHAHQQNPIEGENKTGFWLDSTLVLCCYALVKNDIKTVFCHGEYNSKQIHQVTKLSTKLDAFAKLLNLTPYDHWG</sequence>
<feature type="transmembrane region" description="Helical" evidence="1">
    <location>
        <begin position="34"/>
        <end position="55"/>
    </location>
</feature>
<organism evidence="3 4">
    <name type="scientific">Laccaria amethystina LaAM-08-1</name>
    <dbReference type="NCBI Taxonomy" id="1095629"/>
    <lineage>
        <taxon>Eukaryota</taxon>
        <taxon>Fungi</taxon>
        <taxon>Dikarya</taxon>
        <taxon>Basidiomycota</taxon>
        <taxon>Agaricomycotina</taxon>
        <taxon>Agaricomycetes</taxon>
        <taxon>Agaricomycetidae</taxon>
        <taxon>Agaricales</taxon>
        <taxon>Agaricineae</taxon>
        <taxon>Hydnangiaceae</taxon>
        <taxon>Laccaria</taxon>
    </lineage>
</organism>
<feature type="non-terminal residue" evidence="3">
    <location>
        <position position="140"/>
    </location>
</feature>
<dbReference type="STRING" id="1095629.A0A0C9XAF9"/>
<feature type="signal peptide" evidence="2">
    <location>
        <begin position="1"/>
        <end position="18"/>
    </location>
</feature>
<keyword evidence="1" id="KW-0812">Transmembrane</keyword>
<keyword evidence="2" id="KW-0732">Signal</keyword>
<evidence type="ECO:0000256" key="1">
    <source>
        <dbReference type="SAM" id="Phobius"/>
    </source>
</evidence>
<gene>
    <name evidence="3" type="ORF">K443DRAFT_65610</name>
</gene>
<accession>A0A0C9XAF9</accession>
<dbReference type="OrthoDB" id="3061825at2759"/>
<protein>
    <submittedName>
        <fullName evidence="3">Uncharacterized protein</fullName>
    </submittedName>
</protein>
<dbReference type="AlphaFoldDB" id="A0A0C9XAF9"/>